<dbReference type="Gene3D" id="3.40.630.30">
    <property type="match status" value="1"/>
</dbReference>
<keyword evidence="1 4" id="KW-0808">Transferase</keyword>
<reference evidence="4 5" key="4">
    <citation type="journal article" date="2009" name="Appl. Environ. Microbiol.">
        <title>Comparative genome-wide transcriptional profiling of Azorhizobium caulinodans ORS571 grown under free-living and symbiotic conditions.</title>
        <authorList>
            <person name="Tsukada S."/>
            <person name="Aono T."/>
            <person name="Akiba N."/>
            <person name="Lee KB."/>
            <person name="Liu CT."/>
            <person name="Toyazaki H."/>
            <person name="Oyaizu H."/>
        </authorList>
    </citation>
    <scope>NUCLEOTIDE SEQUENCE [LARGE SCALE GENOMIC DNA]</scope>
    <source>
        <strain evidence="5">ATCC 43989 / DSM 5975 / JCM 20966 / LMG 6465 / NBRC 14845 / NCIMB 13405 / ORS 571</strain>
    </source>
</reference>
<dbReference type="eggNOG" id="COG0454">
    <property type="taxonomic scope" value="Bacteria"/>
</dbReference>
<dbReference type="STRING" id="438753.AZC_1245"/>
<dbReference type="PROSITE" id="PS51186">
    <property type="entry name" value="GNAT"/>
    <property type="match status" value="1"/>
</dbReference>
<name>A8I0D7_AZOC5</name>
<reference evidence="4 5" key="3">
    <citation type="journal article" date="2008" name="BMC Genomics">
        <title>The genome of the versatile nitrogen fixer Azorhizobium caulinodans ORS571.</title>
        <authorList>
            <person name="Lee KB."/>
            <person name="Backer P.D."/>
            <person name="Aono T."/>
            <person name="Liu CT."/>
            <person name="Suzuki S."/>
            <person name="Suzuki T."/>
            <person name="Kaneko T."/>
            <person name="Yamada M."/>
            <person name="Tabata S."/>
            <person name="Kupfer D.M."/>
            <person name="Najar F.Z."/>
            <person name="Wiley G.B."/>
            <person name="Roe B."/>
            <person name="Binnewies T.T."/>
            <person name="Ussery D.W."/>
            <person name="D'Haeze W."/>
            <person name="Herder J.D."/>
            <person name="Gevers D."/>
            <person name="Vereecke D."/>
            <person name="Holsters M."/>
            <person name="Oyaizu H."/>
        </authorList>
    </citation>
    <scope>NUCLEOTIDE SEQUENCE [LARGE SCALE GENOMIC DNA]</scope>
    <source>
        <strain evidence="5">ATCC 43989 / DSM 5975 / JCM 20966 / LMG 6465 / NBRC 14845 / NCIMB 13405 / ORS 571</strain>
    </source>
</reference>
<protein>
    <submittedName>
        <fullName evidence="4">Acetyltransferase</fullName>
    </submittedName>
</protein>
<evidence type="ECO:0000313" key="4">
    <source>
        <dbReference type="EMBL" id="BAF87243.1"/>
    </source>
</evidence>
<sequence length="175" mass="18676">MSVGPVIRRAGPVDARRLGAAGPALYAESYAFLWDDDAAYAAQLATFGPDAFADLLARDDARVWLVEDDGALLGFLSLLLGVPEPVTGRSAGAEVPRIYLARAATGQGLGRRLLDEAAACARDEGAGYLWLDAMETAPWAVRTYQKWGFAEIGRMPFGRPVKAGHGTLVVLSRDL</sequence>
<dbReference type="GO" id="GO:0016747">
    <property type="term" value="F:acyltransferase activity, transferring groups other than amino-acyl groups"/>
    <property type="evidence" value="ECO:0007669"/>
    <property type="project" value="InterPro"/>
</dbReference>
<dbReference type="AlphaFoldDB" id="A8I0D7"/>
<dbReference type="InterPro" id="IPR016181">
    <property type="entry name" value="Acyl_CoA_acyltransferase"/>
</dbReference>
<organism evidence="4 5">
    <name type="scientific">Azorhizobium caulinodans (strain ATCC 43989 / DSM 5975 / JCM 20966 / LMG 6465 / NBRC 14845 / NCIMB 13405 / ORS 571)</name>
    <dbReference type="NCBI Taxonomy" id="438753"/>
    <lineage>
        <taxon>Bacteria</taxon>
        <taxon>Pseudomonadati</taxon>
        <taxon>Pseudomonadota</taxon>
        <taxon>Alphaproteobacteria</taxon>
        <taxon>Hyphomicrobiales</taxon>
        <taxon>Xanthobacteraceae</taxon>
        <taxon>Azorhizobium</taxon>
    </lineage>
</organism>
<reference evidence="4 5" key="1">
    <citation type="journal article" date="2007" name="Appl. Environ. Microbiol.">
        <title>Rhizobial factors required for stem nodule maturation and maintenance in Sesbania rostrata-Azorhizobium caulinodans ORS571 symbiosis.</title>
        <authorList>
            <person name="Suzuki S."/>
            <person name="Aono T."/>
            <person name="Lee KB."/>
            <person name="Suzuki T."/>
            <person name="Liu CT."/>
            <person name="Miwa H."/>
            <person name="Wakao S."/>
            <person name="Iki T."/>
            <person name="Oyaizu H."/>
        </authorList>
    </citation>
    <scope>NUCLEOTIDE SEQUENCE [LARGE SCALE GENOMIC DNA]</scope>
    <source>
        <strain evidence="5">ATCC 43989 / DSM 5975 / JCM 20966 / LMG 6465 / NBRC 14845 / NCIMB 13405 / ORS 571</strain>
    </source>
</reference>
<reference evidence="5" key="2">
    <citation type="submission" date="2007-04" db="EMBL/GenBank/DDBJ databases">
        <title>Complete genome sequence of the nitrogen-fixing bacterium Azorhizobium caulinodans ORS571.</title>
        <authorList>
            <person name="Lee K.B."/>
            <person name="Backer P.D."/>
            <person name="Aono T."/>
            <person name="Liu C.T."/>
            <person name="Suzuki S."/>
            <person name="Suzuki T."/>
            <person name="Kaneko T."/>
            <person name="Yamada M."/>
            <person name="Tabata S."/>
            <person name="Kupfer D.M."/>
            <person name="Najar F.Z."/>
            <person name="Wiley G.B."/>
            <person name="Roe B."/>
            <person name="Binnewies T."/>
            <person name="Ussery D."/>
            <person name="Vereecke D."/>
            <person name="Gevers D."/>
            <person name="Holsters M."/>
            <person name="Oyaizu H."/>
        </authorList>
    </citation>
    <scope>NUCLEOTIDE SEQUENCE [LARGE SCALE GENOMIC DNA]</scope>
    <source>
        <strain evidence="5">ATCC 43989 / DSM 5975 / JCM 20966 / LMG 6465 / NBRC 14845 / NCIMB 13405 / ORS 571</strain>
    </source>
</reference>
<reference evidence="4 5" key="5">
    <citation type="journal article" date="2010" name="Appl. Environ. Microbiol.">
        <title>phrR-like gene praR of Azorhizobium caulinodans ORS571 is essential for symbiosis with Sesbania rostrata and is involved in expression of reb genes.</title>
        <authorList>
            <person name="Akiba N."/>
            <person name="Aono T."/>
            <person name="Toyazaki H."/>
            <person name="Sato S."/>
            <person name="Oyaizu H."/>
        </authorList>
    </citation>
    <scope>NUCLEOTIDE SEQUENCE [LARGE SCALE GENOMIC DNA]</scope>
    <source>
        <strain evidence="5">ATCC 43989 / DSM 5975 / JCM 20966 / LMG 6465 / NBRC 14845 / NCIMB 13405 / ORS 571</strain>
    </source>
</reference>
<evidence type="ECO:0000256" key="2">
    <source>
        <dbReference type="ARBA" id="ARBA00023315"/>
    </source>
</evidence>
<dbReference type="InterPro" id="IPR000182">
    <property type="entry name" value="GNAT_dom"/>
</dbReference>
<feature type="domain" description="N-acetyltransferase" evidence="3">
    <location>
        <begin position="26"/>
        <end position="175"/>
    </location>
</feature>
<dbReference type="PANTHER" id="PTHR43877">
    <property type="entry name" value="AMINOALKYLPHOSPHONATE N-ACETYLTRANSFERASE-RELATED-RELATED"/>
    <property type="match status" value="1"/>
</dbReference>
<dbReference type="RefSeq" id="WP_012169776.1">
    <property type="nucleotide sequence ID" value="NC_009937.1"/>
</dbReference>
<evidence type="ECO:0000313" key="5">
    <source>
        <dbReference type="Proteomes" id="UP000000270"/>
    </source>
</evidence>
<reference evidence="4 5" key="6">
    <citation type="journal article" date="2011" name="Appl. Environ. Microbiol.">
        <title>Involvement of the azorhizobial chromosome partition gene (parA) in the onset of bacteroid differentiation during Sesbania rostrata stem nodule development.</title>
        <authorList>
            <person name="Liu CT."/>
            <person name="Lee KB."/>
            <person name="Wang YS."/>
            <person name="Peng MH."/>
            <person name="Lee KT."/>
            <person name="Suzuki S."/>
            <person name="Suzuki T."/>
            <person name="Oyaizu H."/>
        </authorList>
    </citation>
    <scope>NUCLEOTIDE SEQUENCE [LARGE SCALE GENOMIC DNA]</scope>
    <source>
        <strain evidence="5">ATCC 43989 / DSM 5975 / JCM 20966 / LMG 6465 / NBRC 14845 / NCIMB 13405 / ORS 571</strain>
    </source>
</reference>
<dbReference type="CDD" id="cd04301">
    <property type="entry name" value="NAT_SF"/>
    <property type="match status" value="1"/>
</dbReference>
<dbReference type="Pfam" id="PF00583">
    <property type="entry name" value="Acetyltransf_1"/>
    <property type="match status" value="1"/>
</dbReference>
<evidence type="ECO:0000256" key="1">
    <source>
        <dbReference type="ARBA" id="ARBA00022679"/>
    </source>
</evidence>
<dbReference type="Proteomes" id="UP000000270">
    <property type="component" value="Chromosome"/>
</dbReference>
<keyword evidence="2" id="KW-0012">Acyltransferase</keyword>
<dbReference type="EMBL" id="AP009384">
    <property type="protein sequence ID" value="BAF87243.1"/>
    <property type="molecule type" value="Genomic_DNA"/>
</dbReference>
<gene>
    <name evidence="4" type="ordered locus">AZC_1245</name>
</gene>
<proteinExistence type="predicted"/>
<keyword evidence="5" id="KW-1185">Reference proteome</keyword>
<dbReference type="HOGENOM" id="CLU_1529546_0_0_5"/>
<accession>A8I0D7</accession>
<dbReference type="KEGG" id="azc:AZC_1245"/>
<evidence type="ECO:0000259" key="3">
    <source>
        <dbReference type="PROSITE" id="PS51186"/>
    </source>
</evidence>
<dbReference type="SUPFAM" id="SSF55729">
    <property type="entry name" value="Acyl-CoA N-acyltransferases (Nat)"/>
    <property type="match status" value="1"/>
</dbReference>
<dbReference type="InterPro" id="IPR050832">
    <property type="entry name" value="Bact_Acetyltransf"/>
</dbReference>